<dbReference type="EMBL" id="JAFHKR010000038">
    <property type="protein sequence ID" value="MBN3554186.1"/>
    <property type="molecule type" value="Genomic_DNA"/>
</dbReference>
<dbReference type="Pfam" id="PF13579">
    <property type="entry name" value="Glyco_trans_4_4"/>
    <property type="match status" value="1"/>
</dbReference>
<evidence type="ECO:0000259" key="1">
    <source>
        <dbReference type="Pfam" id="PF13579"/>
    </source>
</evidence>
<protein>
    <submittedName>
        <fullName evidence="2">Glycosyltransferase family 4 protein</fullName>
    </submittedName>
</protein>
<organism evidence="2 3">
    <name type="scientific">Fictibacillus nanhaiensis</name>
    <dbReference type="NCBI Taxonomy" id="742169"/>
    <lineage>
        <taxon>Bacteria</taxon>
        <taxon>Bacillati</taxon>
        <taxon>Bacillota</taxon>
        <taxon>Bacilli</taxon>
        <taxon>Bacillales</taxon>
        <taxon>Fictibacillaceae</taxon>
        <taxon>Fictibacillus</taxon>
    </lineage>
</organism>
<sequence length="416" mass="47596">MKIWILNAVALKPNESGITRHYDLAQGMKKKGHDIRIFASSFLVYHFKWRDPNRKNYSENVNGVWFEWLWNLPYKGNGVKRVFNMISYFIMVLFRGLFSKENPDVVVGSSVHLFACLAGYFLARWKKAAYIVELRDLWPRTLIDFGAMSEKHPAAIMFGAIEKFVYKKADRIIVTLPGAVDYIESFGVKRENIYVISNGIDLERRYEIDYGTPIKSELEQIRKKHKKIAMYVGAHGMANALHSIVDTAKEMDPEQVAFVFVGDGPEKEILRKASEGYNHIYFFEPVAKKEVMATLAEADVLIVSMLNTKLYRFGISLNKLNDYLLSGKPILFAGNVYNNIVEMANAGVTVEPENKEAMKNGLDNLLSLTNEEREEIKESSFKYVSAHHDIEKLADKFIEACQTNKEEGNKHESTYA</sequence>
<evidence type="ECO:0000313" key="3">
    <source>
        <dbReference type="Proteomes" id="UP001296923"/>
    </source>
</evidence>
<feature type="domain" description="Glycosyltransferase subfamily 4-like N-terminal" evidence="1">
    <location>
        <begin position="20"/>
        <end position="199"/>
    </location>
</feature>
<dbReference type="Proteomes" id="UP001296923">
    <property type="component" value="Unassembled WGS sequence"/>
</dbReference>
<dbReference type="InterPro" id="IPR050194">
    <property type="entry name" value="Glycosyltransferase_grp1"/>
</dbReference>
<accession>A0ABS2ZMU8</accession>
<gene>
    <name evidence="2" type="ORF">JYA63_07925</name>
</gene>
<dbReference type="SUPFAM" id="SSF53756">
    <property type="entry name" value="UDP-Glycosyltransferase/glycogen phosphorylase"/>
    <property type="match status" value="1"/>
</dbReference>
<dbReference type="InterPro" id="IPR028098">
    <property type="entry name" value="Glyco_trans_4-like_N"/>
</dbReference>
<reference evidence="2 3" key="1">
    <citation type="submission" date="2021-01" db="EMBL/GenBank/DDBJ databases">
        <title>Genome Sequencing of Type Strains.</title>
        <authorList>
            <person name="Lemaire J.F."/>
            <person name="Inderbitzin P."/>
            <person name="Collins S.B."/>
            <person name="Wespe N."/>
            <person name="Knight-Connoni V."/>
        </authorList>
    </citation>
    <scope>NUCLEOTIDE SEQUENCE [LARGE SCALE GENOMIC DNA]</scope>
    <source>
        <strain evidence="2 3">DSM 23009</strain>
    </source>
</reference>
<proteinExistence type="predicted"/>
<dbReference type="PANTHER" id="PTHR45947">
    <property type="entry name" value="SULFOQUINOVOSYL TRANSFERASE SQD2"/>
    <property type="match status" value="1"/>
</dbReference>
<comment type="caution">
    <text evidence="2">The sequence shown here is derived from an EMBL/GenBank/DDBJ whole genome shotgun (WGS) entry which is preliminary data.</text>
</comment>
<keyword evidence="3" id="KW-1185">Reference proteome</keyword>
<dbReference type="CDD" id="cd03794">
    <property type="entry name" value="GT4_WbuB-like"/>
    <property type="match status" value="1"/>
</dbReference>
<dbReference type="RefSeq" id="WP_205725230.1">
    <property type="nucleotide sequence ID" value="NZ_JAFHKR010000038.1"/>
</dbReference>
<dbReference type="PANTHER" id="PTHR45947:SF3">
    <property type="entry name" value="SULFOQUINOVOSYL TRANSFERASE SQD2"/>
    <property type="match status" value="1"/>
</dbReference>
<dbReference type="Pfam" id="PF13692">
    <property type="entry name" value="Glyco_trans_1_4"/>
    <property type="match status" value="1"/>
</dbReference>
<evidence type="ECO:0000313" key="2">
    <source>
        <dbReference type="EMBL" id="MBN3554186.1"/>
    </source>
</evidence>
<name>A0ABS2ZMU8_9BACL</name>
<dbReference type="Gene3D" id="3.40.50.2000">
    <property type="entry name" value="Glycogen Phosphorylase B"/>
    <property type="match status" value="2"/>
</dbReference>